<organism evidence="5">
    <name type="scientific">Salmonella enterica subsp. enterica serovar Panama</name>
    <dbReference type="NCBI Taxonomy" id="29472"/>
    <lineage>
        <taxon>Bacteria</taxon>
        <taxon>Pseudomonadati</taxon>
        <taxon>Pseudomonadota</taxon>
        <taxon>Gammaproteobacteria</taxon>
        <taxon>Enterobacterales</taxon>
        <taxon>Enterobacteriaceae</taxon>
        <taxon>Salmonella</taxon>
    </lineage>
</organism>
<dbReference type="PANTHER" id="PTHR43280:SF2">
    <property type="entry name" value="HTH-TYPE TRANSCRIPTIONAL REGULATOR EXSA"/>
    <property type="match status" value="1"/>
</dbReference>
<evidence type="ECO:0000259" key="4">
    <source>
        <dbReference type="PROSITE" id="PS01124"/>
    </source>
</evidence>
<gene>
    <name evidence="5" type="ORF">DOI44_25680</name>
</gene>
<dbReference type="PANTHER" id="PTHR43280">
    <property type="entry name" value="ARAC-FAMILY TRANSCRIPTIONAL REGULATOR"/>
    <property type="match status" value="1"/>
</dbReference>
<dbReference type="SUPFAM" id="SSF46689">
    <property type="entry name" value="Homeodomain-like"/>
    <property type="match status" value="2"/>
</dbReference>
<dbReference type="PROSITE" id="PS00041">
    <property type="entry name" value="HTH_ARAC_FAMILY_1"/>
    <property type="match status" value="1"/>
</dbReference>
<evidence type="ECO:0000256" key="3">
    <source>
        <dbReference type="ARBA" id="ARBA00023163"/>
    </source>
</evidence>
<evidence type="ECO:0000313" key="5">
    <source>
        <dbReference type="EMBL" id="EBR8436319.1"/>
    </source>
</evidence>
<protein>
    <submittedName>
        <fullName evidence="5">AraC family transcriptional regulator</fullName>
    </submittedName>
</protein>
<dbReference type="InterPro" id="IPR009057">
    <property type="entry name" value="Homeodomain-like_sf"/>
</dbReference>
<dbReference type="GO" id="GO:0043565">
    <property type="term" value="F:sequence-specific DNA binding"/>
    <property type="evidence" value="ECO:0007669"/>
    <property type="project" value="InterPro"/>
</dbReference>
<evidence type="ECO:0000256" key="1">
    <source>
        <dbReference type="ARBA" id="ARBA00023015"/>
    </source>
</evidence>
<keyword evidence="2" id="KW-0238">DNA-binding</keyword>
<dbReference type="Proteomes" id="UP000839597">
    <property type="component" value="Unassembled WGS sequence"/>
</dbReference>
<dbReference type="Pfam" id="PF12833">
    <property type="entry name" value="HTH_18"/>
    <property type="match status" value="1"/>
</dbReference>
<comment type="caution">
    <text evidence="5">The sequence shown here is derived from an EMBL/GenBank/DDBJ whole genome shotgun (WGS) entry which is preliminary data.</text>
</comment>
<dbReference type="InterPro" id="IPR018062">
    <property type="entry name" value="HTH_AraC-typ_CS"/>
</dbReference>
<dbReference type="GO" id="GO:0003700">
    <property type="term" value="F:DNA-binding transcription factor activity"/>
    <property type="evidence" value="ECO:0007669"/>
    <property type="project" value="InterPro"/>
</dbReference>
<keyword evidence="1" id="KW-0805">Transcription regulation</keyword>
<dbReference type="InterPro" id="IPR018060">
    <property type="entry name" value="HTH_AraC"/>
</dbReference>
<feature type="domain" description="HTH araC/xylS-type" evidence="4">
    <location>
        <begin position="178"/>
        <end position="276"/>
    </location>
</feature>
<keyword evidence="3" id="KW-0804">Transcription</keyword>
<dbReference type="PROSITE" id="PS01124">
    <property type="entry name" value="HTH_ARAC_FAMILY_2"/>
    <property type="match status" value="1"/>
</dbReference>
<evidence type="ECO:0000256" key="2">
    <source>
        <dbReference type="ARBA" id="ARBA00023125"/>
    </source>
</evidence>
<accession>A0A5U8JG94</accession>
<dbReference type="Gene3D" id="1.10.10.60">
    <property type="entry name" value="Homeodomain-like"/>
    <property type="match status" value="2"/>
</dbReference>
<sequence>MEELRQVFLFSNTDIEFIECCLLPYINLPDSLSLGPDCSIDVFYILNGKVELMFNTLPSRELSSGEFILLSRKCTDYFIVSGGGDAVIIHARIIPHGLYKDLLLHLGLYNRLHILNRNNSDALPAASEMIKLLLNLKKVQSGATLFLEPPVTLFFVHLYLNEIAGLSLPFNNHDQRFSKLMLEIIKNPDYPWHVKDMAREHCMSTNFFISEFRKTSGFTPFNFLKKIRLNKGRQLLENTDIPVSVIARQCGYNSHASFTFYIKQEFGLPPLKIRKNAQLKYDIIVSEDNRGFVEEIGGDVFD</sequence>
<dbReference type="EMBL" id="AAGTPA010000051">
    <property type="protein sequence ID" value="EBR8436319.1"/>
    <property type="molecule type" value="Genomic_DNA"/>
</dbReference>
<dbReference type="SMART" id="SM00342">
    <property type="entry name" value="HTH_ARAC"/>
    <property type="match status" value="1"/>
</dbReference>
<dbReference type="AlphaFoldDB" id="A0A5U8JG94"/>
<proteinExistence type="predicted"/>
<reference evidence="5" key="1">
    <citation type="submission" date="2018-06" db="EMBL/GenBank/DDBJ databases">
        <authorList>
            <person name="Ashton P.M."/>
            <person name="Dallman T."/>
            <person name="Nair S."/>
            <person name="De Pinna E."/>
            <person name="Peters T."/>
            <person name="Grant K."/>
        </authorList>
    </citation>
    <scope>NUCLEOTIDE SEQUENCE [LARGE SCALE GENOMIC DNA]</scope>
    <source>
        <strain evidence="5">449454</strain>
    </source>
</reference>
<name>A0A5U8JG94_SALET</name>